<dbReference type="SMART" id="SM00881">
    <property type="entry name" value="CoA_binding"/>
    <property type="match status" value="1"/>
</dbReference>
<accession>A0A7G8BCE8</accession>
<feature type="domain" description="CoA-binding" evidence="1">
    <location>
        <begin position="11"/>
        <end position="106"/>
    </location>
</feature>
<evidence type="ECO:0000313" key="2">
    <source>
        <dbReference type="EMBL" id="QNI30218.1"/>
    </source>
</evidence>
<dbReference type="Gene3D" id="3.40.50.720">
    <property type="entry name" value="NAD(P)-binding Rossmann-like Domain"/>
    <property type="match status" value="1"/>
</dbReference>
<dbReference type="SUPFAM" id="SSF51735">
    <property type="entry name" value="NAD(P)-binding Rossmann-fold domains"/>
    <property type="match status" value="1"/>
</dbReference>
<dbReference type="PANTHER" id="PTHR33303:SF2">
    <property type="entry name" value="COA-BINDING DOMAIN-CONTAINING PROTEIN"/>
    <property type="match status" value="1"/>
</dbReference>
<organism evidence="2 3">
    <name type="scientific">Alloacidobacterium dinghuense</name>
    <dbReference type="NCBI Taxonomy" id="2763107"/>
    <lineage>
        <taxon>Bacteria</taxon>
        <taxon>Pseudomonadati</taxon>
        <taxon>Acidobacteriota</taxon>
        <taxon>Terriglobia</taxon>
        <taxon>Terriglobales</taxon>
        <taxon>Acidobacteriaceae</taxon>
        <taxon>Alloacidobacterium</taxon>
    </lineage>
</organism>
<evidence type="ECO:0000313" key="3">
    <source>
        <dbReference type="Proteomes" id="UP000515312"/>
    </source>
</evidence>
<sequence length="149" mass="16296">MNEPTTIREILDNAKTIAVVGLTNKEGRASLGVSRFMQSRGYRIIPVNPLIESSLGEKAYPTLDAALEAVGKIDVVNVFRLPRYIPDIVKDTIRLRIPYLWIQEGIVHEEAAAEAEAAGIKLVMDRCILKDRMAAGWGLAVQADAPSAP</sequence>
<gene>
    <name evidence="2" type="ORF">H7849_13565</name>
</gene>
<protein>
    <submittedName>
        <fullName evidence="2">CoA-binding protein</fullName>
    </submittedName>
</protein>
<dbReference type="Pfam" id="PF13380">
    <property type="entry name" value="CoA_binding_2"/>
    <property type="match status" value="1"/>
</dbReference>
<dbReference type="PANTHER" id="PTHR33303">
    <property type="entry name" value="CYTOPLASMIC PROTEIN-RELATED"/>
    <property type="match status" value="1"/>
</dbReference>
<proteinExistence type="predicted"/>
<dbReference type="Proteomes" id="UP000515312">
    <property type="component" value="Chromosome"/>
</dbReference>
<keyword evidence="3" id="KW-1185">Reference proteome</keyword>
<reference evidence="2 3" key="1">
    <citation type="submission" date="2020-08" db="EMBL/GenBank/DDBJ databases">
        <title>Edaphobacter telluris sp. nov. and Acidobacterium dinghuensis sp. nov., two acidobacteria isolated from forest soil.</title>
        <authorList>
            <person name="Fu J."/>
            <person name="Qiu L."/>
        </authorList>
    </citation>
    <scope>NUCLEOTIDE SEQUENCE [LARGE SCALE GENOMIC DNA]</scope>
    <source>
        <strain evidence="2">4Y35</strain>
    </source>
</reference>
<dbReference type="KEGG" id="adin:H7849_13565"/>
<dbReference type="AlphaFoldDB" id="A0A7G8BCE8"/>
<name>A0A7G8BCE8_9BACT</name>
<dbReference type="InterPro" id="IPR003781">
    <property type="entry name" value="CoA-bd"/>
</dbReference>
<evidence type="ECO:0000259" key="1">
    <source>
        <dbReference type="SMART" id="SM00881"/>
    </source>
</evidence>
<dbReference type="InterPro" id="IPR036291">
    <property type="entry name" value="NAD(P)-bd_dom_sf"/>
</dbReference>
<dbReference type="EMBL" id="CP060394">
    <property type="protein sequence ID" value="QNI30218.1"/>
    <property type="molecule type" value="Genomic_DNA"/>
</dbReference>
<dbReference type="RefSeq" id="WP_186739934.1">
    <property type="nucleotide sequence ID" value="NZ_CP060394.1"/>
</dbReference>